<evidence type="ECO:0000256" key="1">
    <source>
        <dbReference type="SAM" id="Phobius"/>
    </source>
</evidence>
<keyword evidence="3" id="KW-1185">Reference proteome</keyword>
<dbReference type="Proteomes" id="UP000551878">
    <property type="component" value="Unassembled WGS sequence"/>
</dbReference>
<comment type="caution">
    <text evidence="2">The sequence shown here is derived from an EMBL/GenBank/DDBJ whole genome shotgun (WGS) entry which is preliminary data.</text>
</comment>
<gene>
    <name evidence="2" type="ORF">HNQ41_003070</name>
</gene>
<sequence>MGSSISIIIALIAVLLSFYGLLLGLLRIFPLWVAAPALLLSILYLVYRWNRRHQFRGF</sequence>
<evidence type="ECO:0000313" key="2">
    <source>
        <dbReference type="EMBL" id="MBB5174847.1"/>
    </source>
</evidence>
<name>A0A840QUB4_9BACI</name>
<keyword evidence="1" id="KW-1133">Transmembrane helix</keyword>
<reference evidence="2 3" key="1">
    <citation type="submission" date="2020-08" db="EMBL/GenBank/DDBJ databases">
        <title>Genomic Encyclopedia of Type Strains, Phase IV (KMG-IV): sequencing the most valuable type-strain genomes for metagenomic binning, comparative biology and taxonomic classification.</title>
        <authorList>
            <person name="Goeker M."/>
        </authorList>
    </citation>
    <scope>NUCLEOTIDE SEQUENCE [LARGE SCALE GENOMIC DNA]</scope>
    <source>
        <strain evidence="2 3">DSM 24696</strain>
    </source>
</reference>
<evidence type="ECO:0000313" key="3">
    <source>
        <dbReference type="Proteomes" id="UP000551878"/>
    </source>
</evidence>
<proteinExistence type="predicted"/>
<organism evidence="2 3">
    <name type="scientific">Texcoconibacillus texcoconensis</name>
    <dbReference type="NCBI Taxonomy" id="1095777"/>
    <lineage>
        <taxon>Bacteria</taxon>
        <taxon>Bacillati</taxon>
        <taxon>Bacillota</taxon>
        <taxon>Bacilli</taxon>
        <taxon>Bacillales</taxon>
        <taxon>Bacillaceae</taxon>
        <taxon>Texcoconibacillus</taxon>
    </lineage>
</organism>
<dbReference type="GO" id="GO:0016746">
    <property type="term" value="F:acyltransferase activity"/>
    <property type="evidence" value="ECO:0007669"/>
    <property type="project" value="UniProtKB-KW"/>
</dbReference>
<feature type="transmembrane region" description="Helical" evidence="1">
    <location>
        <begin position="28"/>
        <end position="47"/>
    </location>
</feature>
<protein>
    <submittedName>
        <fullName evidence="2">Apolipoprotein N-acyltransferase</fullName>
    </submittedName>
</protein>
<accession>A0A840QUB4</accession>
<dbReference type="RefSeq" id="WP_184665249.1">
    <property type="nucleotide sequence ID" value="NZ_JACHHB010000017.1"/>
</dbReference>
<keyword evidence="2" id="KW-0449">Lipoprotein</keyword>
<dbReference type="EMBL" id="JACHHB010000017">
    <property type="protein sequence ID" value="MBB5174847.1"/>
    <property type="molecule type" value="Genomic_DNA"/>
</dbReference>
<feature type="transmembrane region" description="Helical" evidence="1">
    <location>
        <begin position="5"/>
        <end position="22"/>
    </location>
</feature>
<keyword evidence="2" id="KW-0808">Transferase</keyword>
<dbReference type="AlphaFoldDB" id="A0A840QUB4"/>
<keyword evidence="2" id="KW-0012">Acyltransferase</keyword>
<keyword evidence="1" id="KW-0812">Transmembrane</keyword>
<keyword evidence="1" id="KW-0472">Membrane</keyword>